<accession>A0A1W1YXB3</accession>
<dbReference type="InterPro" id="IPR000421">
    <property type="entry name" value="FA58C"/>
</dbReference>
<dbReference type="InterPro" id="IPR008979">
    <property type="entry name" value="Galactose-bd-like_sf"/>
</dbReference>
<evidence type="ECO:0000256" key="3">
    <source>
        <dbReference type="ARBA" id="ARBA00022729"/>
    </source>
</evidence>
<reference evidence="8" key="1">
    <citation type="submission" date="2017-04" db="EMBL/GenBank/DDBJ databases">
        <authorList>
            <person name="Varghese N."/>
            <person name="Submissions S."/>
        </authorList>
    </citation>
    <scope>NUCLEOTIDE SEQUENCE [LARGE SCALE GENOMIC DNA]</scope>
    <source>
        <strain evidence="8">DSM 21500</strain>
    </source>
</reference>
<dbReference type="RefSeq" id="WP_084099139.1">
    <property type="nucleotide sequence ID" value="NZ_FWXK01000004.1"/>
</dbReference>
<dbReference type="SUPFAM" id="SSF49785">
    <property type="entry name" value="Galactose-binding domain-like"/>
    <property type="match status" value="1"/>
</dbReference>
<dbReference type="Proteomes" id="UP000243884">
    <property type="component" value="Unassembled WGS sequence"/>
</dbReference>
<evidence type="ECO:0000313" key="7">
    <source>
        <dbReference type="EMBL" id="SMC40753.1"/>
    </source>
</evidence>
<keyword evidence="3" id="KW-0732">Signal</keyword>
<keyword evidence="8" id="KW-1185">Reference proteome</keyword>
<evidence type="ECO:0000259" key="6">
    <source>
        <dbReference type="PROSITE" id="PS50847"/>
    </source>
</evidence>
<dbReference type="InterPro" id="IPR019931">
    <property type="entry name" value="LPXTG_anchor"/>
</dbReference>
<gene>
    <name evidence="7" type="ORF">SAMN04487984_0990</name>
</gene>
<evidence type="ECO:0000256" key="4">
    <source>
        <dbReference type="ARBA" id="ARBA00023088"/>
    </source>
</evidence>
<dbReference type="Gene3D" id="2.60.120.260">
    <property type="entry name" value="Galactose-binding domain-like"/>
    <property type="match status" value="1"/>
</dbReference>
<feature type="domain" description="F5/8 type C" evidence="5">
    <location>
        <begin position="64"/>
        <end position="214"/>
    </location>
</feature>
<sequence length="510" mass="56526">MDILEKLIQTPDIKGIEDEIVALGNYVAEAKKPAVPGVRTDELQIVPTIGDGFFERFVADVYASINYEMELLGSHLIPEAYQGTVTTDLPVYGNNQPGNMVDGNTDTKFWGKQNTEKGNWIRIALDKPQMIQRVVLRQGKSDTAASNSDVLTDATVYIGMEADGSDRVAIGKINGNAVNQIDLHEPMQGQYLTIEANAKTNKWLQVRELTVYGETGLTIDNIQSAHGKTAQNMFDQDIQTNYTPLLRSEDQPGVIEQVFDEPVNDAQSLLFIGRIPATVYIRNNGEWEEIGQTTRDEEIYQFDVKDKAVDGLRLVMDDVTEDDFIAEFGLSQTVLPDEPTNGSEYVKDPYVEGEEIVEKDVTDLPANGEFHSEYVGNPYVDGDEIIETDVPNTEIDDEFGSGYVKDPYVEGDEIIEKEVPNTEINGEVGSEYVKDPYVEGDEIVEKDVTPVRVMTSDEAVDTDEVSAPVMTTEENHALPATGVSESTPWMMLGTVLSALGFIVRPRKKND</sequence>
<keyword evidence="1" id="KW-0134">Cell wall</keyword>
<evidence type="ECO:0000256" key="2">
    <source>
        <dbReference type="ARBA" id="ARBA00022525"/>
    </source>
</evidence>
<proteinExistence type="predicted"/>
<dbReference type="STRING" id="371602.SAMN04487984_0990"/>
<dbReference type="PROSITE" id="PS50847">
    <property type="entry name" value="GRAM_POS_ANCHORING"/>
    <property type="match status" value="1"/>
</dbReference>
<dbReference type="Pfam" id="PF00754">
    <property type="entry name" value="F5_F8_type_C"/>
    <property type="match status" value="1"/>
</dbReference>
<dbReference type="NCBIfam" id="TIGR01167">
    <property type="entry name" value="LPXTG_anchor"/>
    <property type="match status" value="1"/>
</dbReference>
<feature type="domain" description="Gram-positive cocci surface proteins LPxTG" evidence="6">
    <location>
        <begin position="478"/>
        <end position="510"/>
    </location>
</feature>
<keyword evidence="2" id="KW-0964">Secreted</keyword>
<dbReference type="EMBL" id="FWXK01000004">
    <property type="protein sequence ID" value="SMC40753.1"/>
    <property type="molecule type" value="Genomic_DNA"/>
</dbReference>
<dbReference type="PROSITE" id="PS50022">
    <property type="entry name" value="FA58C_3"/>
    <property type="match status" value="1"/>
</dbReference>
<dbReference type="AlphaFoldDB" id="A0A1W1YXB3"/>
<name>A0A1W1YXB3_9LACT</name>
<dbReference type="OrthoDB" id="9760892at2"/>
<evidence type="ECO:0000313" key="8">
    <source>
        <dbReference type="Proteomes" id="UP000243884"/>
    </source>
</evidence>
<organism evidence="7 8">
    <name type="scientific">Aerococcus suis</name>
    <dbReference type="NCBI Taxonomy" id="371602"/>
    <lineage>
        <taxon>Bacteria</taxon>
        <taxon>Bacillati</taxon>
        <taxon>Bacillota</taxon>
        <taxon>Bacilli</taxon>
        <taxon>Lactobacillales</taxon>
        <taxon>Aerococcaceae</taxon>
        <taxon>Aerococcus</taxon>
    </lineage>
</organism>
<protein>
    <submittedName>
        <fullName evidence="7">LPXTG-motif cell wall anchor domain-containing protein</fullName>
    </submittedName>
</protein>
<evidence type="ECO:0000256" key="1">
    <source>
        <dbReference type="ARBA" id="ARBA00022512"/>
    </source>
</evidence>
<evidence type="ECO:0000259" key="5">
    <source>
        <dbReference type="PROSITE" id="PS50022"/>
    </source>
</evidence>
<keyword evidence="4" id="KW-0572">Peptidoglycan-anchor</keyword>